<dbReference type="EMBL" id="CM007901">
    <property type="protein sequence ID" value="OTG04650.1"/>
    <property type="molecule type" value="Genomic_DNA"/>
</dbReference>
<dbReference type="Proteomes" id="UP000215914">
    <property type="component" value="Chromosome 12"/>
</dbReference>
<proteinExistence type="predicted"/>
<evidence type="ECO:0000313" key="2">
    <source>
        <dbReference type="Proteomes" id="UP000215914"/>
    </source>
</evidence>
<dbReference type="AlphaFoldDB" id="A0A251T0M1"/>
<name>A0A251T0M1_HELAN</name>
<organism evidence="1 2">
    <name type="scientific">Helianthus annuus</name>
    <name type="common">Common sunflower</name>
    <dbReference type="NCBI Taxonomy" id="4232"/>
    <lineage>
        <taxon>Eukaryota</taxon>
        <taxon>Viridiplantae</taxon>
        <taxon>Streptophyta</taxon>
        <taxon>Embryophyta</taxon>
        <taxon>Tracheophyta</taxon>
        <taxon>Spermatophyta</taxon>
        <taxon>Magnoliopsida</taxon>
        <taxon>eudicotyledons</taxon>
        <taxon>Gunneridae</taxon>
        <taxon>Pentapetalae</taxon>
        <taxon>asterids</taxon>
        <taxon>campanulids</taxon>
        <taxon>Asterales</taxon>
        <taxon>Asteraceae</taxon>
        <taxon>Asteroideae</taxon>
        <taxon>Heliantheae alliance</taxon>
        <taxon>Heliantheae</taxon>
        <taxon>Helianthus</taxon>
    </lineage>
</organism>
<reference evidence="2" key="1">
    <citation type="journal article" date="2017" name="Nature">
        <title>The sunflower genome provides insights into oil metabolism, flowering and Asterid evolution.</title>
        <authorList>
            <person name="Badouin H."/>
            <person name="Gouzy J."/>
            <person name="Grassa C.J."/>
            <person name="Murat F."/>
            <person name="Staton S.E."/>
            <person name="Cottret L."/>
            <person name="Lelandais-Briere C."/>
            <person name="Owens G.L."/>
            <person name="Carrere S."/>
            <person name="Mayjonade B."/>
            <person name="Legrand L."/>
            <person name="Gill N."/>
            <person name="Kane N.C."/>
            <person name="Bowers J.E."/>
            <person name="Hubner S."/>
            <person name="Bellec A."/>
            <person name="Berard A."/>
            <person name="Berges H."/>
            <person name="Blanchet N."/>
            <person name="Boniface M.C."/>
            <person name="Brunel D."/>
            <person name="Catrice O."/>
            <person name="Chaidir N."/>
            <person name="Claudel C."/>
            <person name="Donnadieu C."/>
            <person name="Faraut T."/>
            <person name="Fievet G."/>
            <person name="Helmstetter N."/>
            <person name="King M."/>
            <person name="Knapp S.J."/>
            <person name="Lai Z."/>
            <person name="Le Paslier M.C."/>
            <person name="Lippi Y."/>
            <person name="Lorenzon L."/>
            <person name="Mandel J.R."/>
            <person name="Marage G."/>
            <person name="Marchand G."/>
            <person name="Marquand E."/>
            <person name="Bret-Mestries E."/>
            <person name="Morien E."/>
            <person name="Nambeesan S."/>
            <person name="Nguyen T."/>
            <person name="Pegot-Espagnet P."/>
            <person name="Pouilly N."/>
            <person name="Raftis F."/>
            <person name="Sallet E."/>
            <person name="Schiex T."/>
            <person name="Thomas J."/>
            <person name="Vandecasteele C."/>
            <person name="Vares D."/>
            <person name="Vear F."/>
            <person name="Vautrin S."/>
            <person name="Crespi M."/>
            <person name="Mangin B."/>
            <person name="Burke J.M."/>
            <person name="Salse J."/>
            <person name="Munos S."/>
            <person name="Vincourt P."/>
            <person name="Rieseberg L.H."/>
            <person name="Langlade N.B."/>
        </authorList>
    </citation>
    <scope>NUCLEOTIDE SEQUENCE [LARGE SCALE GENOMIC DNA]</scope>
    <source>
        <strain evidence="2">cv. SF193</strain>
    </source>
</reference>
<evidence type="ECO:0000313" key="1">
    <source>
        <dbReference type="EMBL" id="OTG04650.1"/>
    </source>
</evidence>
<dbReference type="InParanoid" id="A0A251T0M1"/>
<accession>A0A251T0M1</accession>
<gene>
    <name evidence="1" type="ORF">HannXRQ_Chr12g0364691</name>
</gene>
<protein>
    <submittedName>
        <fullName evidence="1">Uncharacterized protein</fullName>
    </submittedName>
</protein>
<keyword evidence="2" id="KW-1185">Reference proteome</keyword>
<sequence length="56" mass="6856">MIFEPETTRWVTTRRSHRNLFFSGSVTTYLCRHRWFTLSLHLRHLWLLIITVVVVK</sequence>